<name>A0ABV7YBQ0_9ACTN</name>
<dbReference type="InterPro" id="IPR006059">
    <property type="entry name" value="SBP"/>
</dbReference>
<feature type="signal peptide" evidence="1">
    <location>
        <begin position="1"/>
        <end position="21"/>
    </location>
</feature>
<evidence type="ECO:0000313" key="3">
    <source>
        <dbReference type="Proteomes" id="UP001595699"/>
    </source>
</evidence>
<keyword evidence="1" id="KW-0732">Signal</keyword>
<gene>
    <name evidence="2" type="ORF">ACFOUW_17995</name>
</gene>
<evidence type="ECO:0000256" key="1">
    <source>
        <dbReference type="SAM" id="SignalP"/>
    </source>
</evidence>
<reference evidence="3" key="1">
    <citation type="journal article" date="2019" name="Int. J. Syst. Evol. Microbiol.">
        <title>The Global Catalogue of Microorganisms (GCM) 10K type strain sequencing project: providing services to taxonomists for standard genome sequencing and annotation.</title>
        <authorList>
            <consortium name="The Broad Institute Genomics Platform"/>
            <consortium name="The Broad Institute Genome Sequencing Center for Infectious Disease"/>
            <person name="Wu L."/>
            <person name="Ma J."/>
        </authorList>
    </citation>
    <scope>NUCLEOTIDE SEQUENCE [LARGE SCALE GENOMIC DNA]</scope>
    <source>
        <strain evidence="3">CGMCC 4.7241</strain>
    </source>
</reference>
<dbReference type="Gene3D" id="3.40.190.10">
    <property type="entry name" value="Periplasmic binding protein-like II"/>
    <property type="match status" value="2"/>
</dbReference>
<dbReference type="Pfam" id="PF01547">
    <property type="entry name" value="SBP_bac_1"/>
    <property type="match status" value="1"/>
</dbReference>
<evidence type="ECO:0000313" key="2">
    <source>
        <dbReference type="EMBL" id="MFC3762740.1"/>
    </source>
</evidence>
<dbReference type="PANTHER" id="PTHR43649">
    <property type="entry name" value="ARABINOSE-BINDING PROTEIN-RELATED"/>
    <property type="match status" value="1"/>
</dbReference>
<dbReference type="InterPro" id="IPR050490">
    <property type="entry name" value="Bact_solute-bd_prot1"/>
</dbReference>
<dbReference type="EMBL" id="JBHRZH010000016">
    <property type="protein sequence ID" value="MFC3762740.1"/>
    <property type="molecule type" value="Genomic_DNA"/>
</dbReference>
<dbReference type="SUPFAM" id="SSF53850">
    <property type="entry name" value="Periplasmic binding protein-like II"/>
    <property type="match status" value="1"/>
</dbReference>
<comment type="caution">
    <text evidence="2">The sequence shown here is derived from an EMBL/GenBank/DDBJ whole genome shotgun (WGS) entry which is preliminary data.</text>
</comment>
<feature type="chain" id="PRO_5045809439" evidence="1">
    <location>
        <begin position="22"/>
        <end position="437"/>
    </location>
</feature>
<keyword evidence="3" id="KW-1185">Reference proteome</keyword>
<dbReference type="RefSeq" id="WP_205122738.1">
    <property type="nucleotide sequence ID" value="NZ_JAFBCM010000001.1"/>
</dbReference>
<organism evidence="2 3">
    <name type="scientific">Tenggerimyces flavus</name>
    <dbReference type="NCBI Taxonomy" id="1708749"/>
    <lineage>
        <taxon>Bacteria</taxon>
        <taxon>Bacillati</taxon>
        <taxon>Actinomycetota</taxon>
        <taxon>Actinomycetes</taxon>
        <taxon>Propionibacteriales</taxon>
        <taxon>Nocardioidaceae</taxon>
        <taxon>Tenggerimyces</taxon>
    </lineage>
</organism>
<dbReference type="Proteomes" id="UP001595699">
    <property type="component" value="Unassembled WGS sequence"/>
</dbReference>
<dbReference type="PROSITE" id="PS51257">
    <property type="entry name" value="PROKAR_LIPOPROTEIN"/>
    <property type="match status" value="1"/>
</dbReference>
<sequence>MKLTKWHRRAVLGAAAALLVAACGGNGGSGGGGTGGDAGSGGAVTIDWWHIQNQEPMLGIWKAMAAEYQKQHTNVTIKITSLENEAFKARLTTVTQAGTPPDLFHTWGGGVLKQQTEAGLTKDITDDLADIADTFTPTALLPYQIDERTYGVPFDVGMVGFWYNKKLFAQAGVTQPPETWAEFLDVVRKLQAAGITPIALGGKEKWPGHFYWAYLAIRVAGVDALKQAESDGKFDAPEFVEAGARLKELVDLQPFQKGFLGAPFGSPDGQSAFVGNGKAAMELMGQWAPGEQRNSSANKKGLGEDLGFFPFPAVDGGKGTVTDVFGGGGGFAVGRDAPPEAADFLKFISSVENQRKAAAAGGLLPVVKGAEDAVKEPSQKMVVDQLAKATKFQLYLDQAYAPEVGQTVNDSVAALIAGQSSPEDVAKAITDAAQSAQ</sequence>
<accession>A0ABV7YBQ0</accession>
<proteinExistence type="predicted"/>
<protein>
    <submittedName>
        <fullName evidence="2">Extracellular solute-binding protein</fullName>
    </submittedName>
</protein>
<dbReference type="PANTHER" id="PTHR43649:SF14">
    <property type="entry name" value="BLR3389 PROTEIN"/>
    <property type="match status" value="1"/>
</dbReference>